<accession>A0ABW2GE30</accession>
<dbReference type="PANTHER" id="PTHR36836:SF1">
    <property type="entry name" value="COLANIC ACID BIOSYNTHESIS PROTEIN WCAK"/>
    <property type="match status" value="1"/>
</dbReference>
<keyword evidence="1 6" id="KW-0328">Glycosyltransferase</keyword>
<evidence type="ECO:0000313" key="6">
    <source>
        <dbReference type="EMBL" id="MFC7218042.1"/>
    </source>
</evidence>
<protein>
    <submittedName>
        <fullName evidence="6">Glycosyltransferase</fullName>
        <ecNumber evidence="6">2.4.-.-</ecNumber>
    </submittedName>
</protein>
<dbReference type="PANTHER" id="PTHR36836">
    <property type="entry name" value="COLANIC ACID BIOSYNTHESIS PROTEIN WCAK"/>
    <property type="match status" value="1"/>
</dbReference>
<feature type="domain" description="Glycosyltransferase subfamily 4-like N-terminal" evidence="5">
    <location>
        <begin position="434"/>
        <end position="581"/>
    </location>
</feature>
<keyword evidence="2 6" id="KW-0808">Transferase</keyword>
<organism evidence="6 7">
    <name type="scientific">Streptomyces polyrhachis</name>
    <dbReference type="NCBI Taxonomy" id="1282885"/>
    <lineage>
        <taxon>Bacteria</taxon>
        <taxon>Bacillati</taxon>
        <taxon>Actinomycetota</taxon>
        <taxon>Actinomycetes</taxon>
        <taxon>Kitasatosporales</taxon>
        <taxon>Streptomycetaceae</taxon>
        <taxon>Streptomyces</taxon>
    </lineage>
</organism>
<dbReference type="EC" id="2.4.-.-" evidence="6"/>
<dbReference type="Pfam" id="PF13439">
    <property type="entry name" value="Glyco_transf_4"/>
    <property type="match status" value="1"/>
</dbReference>
<evidence type="ECO:0000256" key="1">
    <source>
        <dbReference type="ARBA" id="ARBA00022676"/>
    </source>
</evidence>
<dbReference type="Gene3D" id="3.40.50.2000">
    <property type="entry name" value="Glycogen Phosphorylase B"/>
    <property type="match status" value="2"/>
</dbReference>
<dbReference type="CDD" id="cd03801">
    <property type="entry name" value="GT4_PimA-like"/>
    <property type="match status" value="1"/>
</dbReference>
<dbReference type="Pfam" id="PF00534">
    <property type="entry name" value="Glycos_transf_1"/>
    <property type="match status" value="1"/>
</dbReference>
<name>A0ABW2GE30_9ACTN</name>
<dbReference type="RefSeq" id="WP_386413296.1">
    <property type="nucleotide sequence ID" value="NZ_JBHSZO010000008.1"/>
</dbReference>
<dbReference type="SUPFAM" id="SSF53756">
    <property type="entry name" value="UDP-Glycosyltransferase/glycogen phosphorylase"/>
    <property type="match status" value="2"/>
</dbReference>
<dbReference type="GO" id="GO:0016757">
    <property type="term" value="F:glycosyltransferase activity"/>
    <property type="evidence" value="ECO:0007669"/>
    <property type="project" value="UniProtKB-KW"/>
</dbReference>
<evidence type="ECO:0000259" key="4">
    <source>
        <dbReference type="Pfam" id="PF04230"/>
    </source>
</evidence>
<evidence type="ECO:0000256" key="2">
    <source>
        <dbReference type="ARBA" id="ARBA00022679"/>
    </source>
</evidence>
<dbReference type="EMBL" id="JBHSZO010000008">
    <property type="protein sequence ID" value="MFC7218042.1"/>
    <property type="molecule type" value="Genomic_DNA"/>
</dbReference>
<dbReference type="Proteomes" id="UP001596413">
    <property type="component" value="Unassembled WGS sequence"/>
</dbReference>
<comment type="caution">
    <text evidence="6">The sequence shown here is derived from an EMBL/GenBank/DDBJ whole genome shotgun (WGS) entry which is preliminary data.</text>
</comment>
<sequence length="793" mass="85330">MKKIVIINSYVRENGGDAALTSVCLRQIREAYPGAEVVIAGMEDAAARPDFEGAPNLGSIRRYVATSDIPFLRRQSRRVLIGLLCAAALAAPRPLGRLLLRLLPAEPRREAEALASADLVVSTGGAYVLARKGLDGYQNVYFVLLPALLAQRAGVPVVFAPQSFGPFPARVQRLLVRRVLGRAAAVLAREDVSVAQLRGCGLPAERIQRAVDSGFAFEPPVTSDWRARLGLAADVPLVGVTARRWLAPAAQERYERAVAATIDDLQARGARVVLIPQVSTDYMDDDDRIVERRIADHCASGPLRLDERVDYRDLKGLYHQCRMLIGTRFHSVIFALTSGVPCVAIEYEHKTRGIMADLGLGEWVIPIEDVTHGRLRALAERLYEDPSGYRATMAERLPAYTADAERFPALLRAAVPPVRPRTVAIVSAYYPPKVGGVENYAAHLARAVAAAPDLRPVVITTRPGVRTRVSTEDGVRVVRLGAWTRLSNTPLSPLWPFQLRHWLRRTGAEVVNAHAPVPGLADLAAALPGRGRPSVLTYHAGSMHKGVAGSGLADRLIGFYERRVLPRVFARSTALVAVCEGSMAARVPGSVEITPGVDLARFTPGAPPSTRPRTLVYAGRMDTTSPWKGVDRLIRAFAQLDDVPGMRLKLVGGGDDLSRLLALAAESGVRGRVDAVGELHGTEMTEALRTAAVLALPSLTDSECFGTILAEAMACGTPVIASTVGGLSQTTGRGEAGLLVPPDDPSALAAAVRELLADPELADRLGAAGRARAEAHYDWQTITGRYVELFRSL</sequence>
<evidence type="ECO:0000259" key="3">
    <source>
        <dbReference type="Pfam" id="PF00534"/>
    </source>
</evidence>
<feature type="domain" description="Glycosyl transferase family 1" evidence="3">
    <location>
        <begin position="611"/>
        <end position="771"/>
    </location>
</feature>
<evidence type="ECO:0000259" key="5">
    <source>
        <dbReference type="Pfam" id="PF13439"/>
    </source>
</evidence>
<dbReference type="Pfam" id="PF04230">
    <property type="entry name" value="PS_pyruv_trans"/>
    <property type="match status" value="1"/>
</dbReference>
<reference evidence="7" key="1">
    <citation type="journal article" date="2019" name="Int. J. Syst. Evol. Microbiol.">
        <title>The Global Catalogue of Microorganisms (GCM) 10K type strain sequencing project: providing services to taxonomists for standard genome sequencing and annotation.</title>
        <authorList>
            <consortium name="The Broad Institute Genomics Platform"/>
            <consortium name="The Broad Institute Genome Sequencing Center for Infectious Disease"/>
            <person name="Wu L."/>
            <person name="Ma J."/>
        </authorList>
    </citation>
    <scope>NUCLEOTIDE SEQUENCE [LARGE SCALE GENOMIC DNA]</scope>
    <source>
        <strain evidence="7">CGMCC 1.13681</strain>
    </source>
</reference>
<proteinExistence type="predicted"/>
<gene>
    <name evidence="6" type="ORF">ACFQLX_07655</name>
</gene>
<dbReference type="InterPro" id="IPR001296">
    <property type="entry name" value="Glyco_trans_1"/>
</dbReference>
<evidence type="ECO:0000313" key="7">
    <source>
        <dbReference type="Proteomes" id="UP001596413"/>
    </source>
</evidence>
<dbReference type="InterPro" id="IPR028098">
    <property type="entry name" value="Glyco_trans_4-like_N"/>
</dbReference>
<keyword evidence="7" id="KW-1185">Reference proteome</keyword>
<dbReference type="InterPro" id="IPR007345">
    <property type="entry name" value="Polysacch_pyruvyl_Trfase"/>
</dbReference>
<feature type="domain" description="Polysaccharide pyruvyl transferase" evidence="4">
    <location>
        <begin position="14"/>
        <end position="349"/>
    </location>
</feature>